<gene>
    <name evidence="2" type="ORF">GA0074696_0176</name>
</gene>
<dbReference type="AlphaFoldDB" id="A0A1C4U818"/>
<evidence type="ECO:0000256" key="1">
    <source>
        <dbReference type="SAM" id="MobiDB-lite"/>
    </source>
</evidence>
<feature type="region of interest" description="Disordered" evidence="1">
    <location>
        <begin position="77"/>
        <end position="96"/>
    </location>
</feature>
<dbReference type="Proteomes" id="UP000198228">
    <property type="component" value="Chromosome I"/>
</dbReference>
<reference evidence="2 3" key="1">
    <citation type="submission" date="2016-06" db="EMBL/GenBank/DDBJ databases">
        <authorList>
            <person name="Kjaerup R.B."/>
            <person name="Dalgaard T.S."/>
            <person name="Juul-Madsen H.R."/>
        </authorList>
    </citation>
    <scope>NUCLEOTIDE SEQUENCE [LARGE SCALE GENOMIC DNA]</scope>
    <source>
        <strain evidence="2 3">DSM 43821</strain>
    </source>
</reference>
<accession>A0A1C4U818</accession>
<evidence type="ECO:0000313" key="2">
    <source>
        <dbReference type="EMBL" id="SCE67759.1"/>
    </source>
</evidence>
<organism evidence="2 3">
    <name type="scientific">Micromonospora purpureochromogenes</name>
    <dbReference type="NCBI Taxonomy" id="47872"/>
    <lineage>
        <taxon>Bacteria</taxon>
        <taxon>Bacillati</taxon>
        <taxon>Actinomycetota</taxon>
        <taxon>Actinomycetes</taxon>
        <taxon>Micromonosporales</taxon>
        <taxon>Micromonosporaceae</taxon>
        <taxon>Micromonospora</taxon>
    </lineage>
</organism>
<name>A0A1C4U818_9ACTN</name>
<evidence type="ECO:0000313" key="3">
    <source>
        <dbReference type="Proteomes" id="UP000198228"/>
    </source>
</evidence>
<sequence>MTELTGDRRRGWGATWAVAVVLALSLAPAAAGCRAENGDGIATVGGRPTATALPADVPGGVDAAMRRYAQCMRDHGVAMPDPDPDATARPSAPDIDPRRMEEATAACRSLLPAGELRQESPEEFEVRRQVARCIRENGYPAWPDPVPNSNTQRLPRDIDPYSAQVRAVQETCAKRFPAPAVSSAG</sequence>
<proteinExistence type="predicted"/>
<dbReference type="EMBL" id="LT607410">
    <property type="protein sequence ID" value="SCE67759.1"/>
    <property type="molecule type" value="Genomic_DNA"/>
</dbReference>
<protein>
    <submittedName>
        <fullName evidence="2">Uncharacterized protein</fullName>
    </submittedName>
</protein>